<evidence type="ECO:0000313" key="2">
    <source>
        <dbReference type="EMBL" id="CAI8029788.1"/>
    </source>
</evidence>
<name>A0AA35SGY0_GEOBA</name>
<dbReference type="SUPFAM" id="SSF48208">
    <property type="entry name" value="Six-hairpin glycosidases"/>
    <property type="match status" value="1"/>
</dbReference>
<dbReference type="Gene3D" id="2.60.40.1250">
    <property type="entry name" value="Thiol:disulfide interchange protein DsbD, N-terminal domain"/>
    <property type="match status" value="1"/>
</dbReference>
<sequence length="495" mass="55614">MVTYTLDMMAYGGMYDQIGGGFHRYSVDAKWLIPHFEKMLYDNAQLAKVYLHAYQLTQEPRYRRIAEEIFSFIFREMTAPEGGFYAALDAETDAEEGKYYVWTADEIQKILGKKSTARFAGVYGVDKGPNFEGKSVLYVPNGAAAEDALKEVESAREKLLTARFDREYPLLDTKIIVNWNGLMIDALAYGYQVLGEERYLIAASKAAQFILDTLKKPNGELCHVYTAGVVKQDVYLDDYAFFVRGLLGLYRATREEQWLNSAKRLTDAMIQLFWDDKDGGFYYTKADAKHLIVRTKKPYDSAIPSGNAVAVANLLAFGTDYRGYAEETLQSFAKSMSQSPSSFMYMHFALNRYLTAGEEVGAATPSIVSATAEVNAQNKGIYDVMLQLNIADGWHINANPAGQDNLIPTTITVDTDTPLEIVDVAYPKGRSARFEFSSESLNVYEESLTIPLQLKQKPNTKHDKNVAIILKLTYQLCNETECLLPQTLDIPLEVP</sequence>
<proteinExistence type="predicted"/>
<dbReference type="Gene3D" id="1.50.10.10">
    <property type="match status" value="1"/>
</dbReference>
<accession>A0AA35SGY0</accession>
<dbReference type="EMBL" id="CASHTH010002436">
    <property type="protein sequence ID" value="CAI8029788.1"/>
    <property type="molecule type" value="Genomic_DNA"/>
</dbReference>
<dbReference type="InterPro" id="IPR012341">
    <property type="entry name" value="6hp_glycosidase-like_sf"/>
</dbReference>
<dbReference type="InterPro" id="IPR028250">
    <property type="entry name" value="DsbDN"/>
</dbReference>
<dbReference type="Proteomes" id="UP001174909">
    <property type="component" value="Unassembled WGS sequence"/>
</dbReference>
<dbReference type="PANTHER" id="PTHR42899:SF1">
    <property type="entry name" value="SPERMATOGENESIS-ASSOCIATED PROTEIN 20"/>
    <property type="match status" value="1"/>
</dbReference>
<dbReference type="InterPro" id="IPR008928">
    <property type="entry name" value="6-hairpin_glycosidase_sf"/>
</dbReference>
<comment type="caution">
    <text evidence="2">The sequence shown here is derived from an EMBL/GenBank/DDBJ whole genome shotgun (WGS) entry which is preliminary data.</text>
</comment>
<dbReference type="AlphaFoldDB" id="A0AA35SGY0"/>
<feature type="domain" description="Thiol:disulfide interchange protein DsbD N-terminal" evidence="1">
    <location>
        <begin position="375"/>
        <end position="489"/>
    </location>
</feature>
<evidence type="ECO:0000259" key="1">
    <source>
        <dbReference type="Pfam" id="PF11412"/>
    </source>
</evidence>
<organism evidence="2 3">
    <name type="scientific">Geodia barretti</name>
    <name type="common">Barrett's horny sponge</name>
    <dbReference type="NCBI Taxonomy" id="519541"/>
    <lineage>
        <taxon>Eukaryota</taxon>
        <taxon>Metazoa</taxon>
        <taxon>Porifera</taxon>
        <taxon>Demospongiae</taxon>
        <taxon>Heteroscleromorpha</taxon>
        <taxon>Tetractinellida</taxon>
        <taxon>Astrophorina</taxon>
        <taxon>Geodiidae</taxon>
        <taxon>Geodia</taxon>
    </lineage>
</organism>
<dbReference type="Gene3D" id="1.50.10.20">
    <property type="match status" value="1"/>
</dbReference>
<evidence type="ECO:0000313" key="3">
    <source>
        <dbReference type="Proteomes" id="UP001174909"/>
    </source>
</evidence>
<dbReference type="Pfam" id="PF11412">
    <property type="entry name" value="DsbD_N"/>
    <property type="match status" value="1"/>
</dbReference>
<protein>
    <submittedName>
        <fullName evidence="2">Uncharacterized protein YyaL</fullName>
    </submittedName>
</protein>
<dbReference type="GO" id="GO:0005975">
    <property type="term" value="P:carbohydrate metabolic process"/>
    <property type="evidence" value="ECO:0007669"/>
    <property type="project" value="InterPro"/>
</dbReference>
<dbReference type="PANTHER" id="PTHR42899">
    <property type="entry name" value="SPERMATOGENESIS-ASSOCIATED PROTEIN 20"/>
    <property type="match status" value="1"/>
</dbReference>
<reference evidence="2" key="1">
    <citation type="submission" date="2023-03" db="EMBL/GenBank/DDBJ databases">
        <authorList>
            <person name="Steffen K."/>
            <person name="Cardenas P."/>
        </authorList>
    </citation>
    <scope>NUCLEOTIDE SEQUENCE</scope>
</reference>
<dbReference type="InterPro" id="IPR036929">
    <property type="entry name" value="DsbDN_sf"/>
</dbReference>
<gene>
    <name evidence="2" type="ORF">GBAR_LOCUS16900</name>
</gene>
<dbReference type="InterPro" id="IPR024705">
    <property type="entry name" value="Ssp411"/>
</dbReference>
<keyword evidence="3" id="KW-1185">Reference proteome</keyword>